<sequence>MSIKVKDYGYIVEIAFEDIRKLHGIRAYMAIGVGYRILEAAVRELGQGEIISREDIQVITGHGGPGFRDAIEFVTRAVTRDQYTVDPTYPVAQYDPHRPTGYVYIFTLKGEKTIQITLNKSFLPPIFYDYLLKGREESFTAVEYDDNERLKKELCFKALEMTESELITIKEIPTPDSHKA</sequence>
<evidence type="ECO:0000313" key="1">
    <source>
        <dbReference type="EMBL" id="PWI24777.1"/>
    </source>
</evidence>
<dbReference type="OrthoDB" id="1680380at2"/>
<protein>
    <recommendedName>
        <fullName evidence="3">Formylmethanofuran dehydrogenase subunit E domain-containing protein</fullName>
    </recommendedName>
</protein>
<dbReference type="SUPFAM" id="SSF143555">
    <property type="entry name" value="FwdE-like"/>
    <property type="match status" value="1"/>
</dbReference>
<dbReference type="Proteomes" id="UP000245938">
    <property type="component" value="Unassembled WGS sequence"/>
</dbReference>
<dbReference type="RefSeq" id="WP_109306608.1">
    <property type="nucleotide sequence ID" value="NZ_BJUF01000041.1"/>
</dbReference>
<comment type="caution">
    <text evidence="1">The sequence shown here is derived from an EMBL/GenBank/DDBJ whole genome shotgun (WGS) entry which is preliminary data.</text>
</comment>
<evidence type="ECO:0008006" key="3">
    <source>
        <dbReference type="Google" id="ProtNLM"/>
    </source>
</evidence>
<proteinExistence type="predicted"/>
<name>A0A2U3AJT4_9BACL</name>
<reference evidence="1 2" key="1">
    <citation type="submission" date="2018-05" db="EMBL/GenBank/DDBJ databases">
        <title>Kurthia sibirica genome sequence.</title>
        <authorList>
            <person name="Maclea K.S."/>
            <person name="Goen A.E."/>
        </authorList>
    </citation>
    <scope>NUCLEOTIDE SEQUENCE [LARGE SCALE GENOMIC DNA]</scope>
    <source>
        <strain evidence="1 2">ATCC 49154</strain>
    </source>
</reference>
<evidence type="ECO:0000313" key="2">
    <source>
        <dbReference type="Proteomes" id="UP000245938"/>
    </source>
</evidence>
<keyword evidence="2" id="KW-1185">Reference proteome</keyword>
<gene>
    <name evidence="1" type="ORF">DEX24_11665</name>
</gene>
<accession>A0A2U3AJT4</accession>
<organism evidence="1 2">
    <name type="scientific">Kurthia sibirica</name>
    <dbReference type="NCBI Taxonomy" id="202750"/>
    <lineage>
        <taxon>Bacteria</taxon>
        <taxon>Bacillati</taxon>
        <taxon>Bacillota</taxon>
        <taxon>Bacilli</taxon>
        <taxon>Bacillales</taxon>
        <taxon>Caryophanaceae</taxon>
        <taxon>Kurthia</taxon>
    </lineage>
</organism>
<dbReference type="EMBL" id="QFVR01000016">
    <property type="protein sequence ID" value="PWI24777.1"/>
    <property type="molecule type" value="Genomic_DNA"/>
</dbReference>
<dbReference type="AlphaFoldDB" id="A0A2U3AJT4"/>